<keyword evidence="6 8" id="KW-0472">Membrane</keyword>
<feature type="transmembrane region" description="Helical" evidence="8">
    <location>
        <begin position="119"/>
        <end position="138"/>
    </location>
</feature>
<sequence length="403" mass="45213">MSYNPKVGTIKNKPWVLYILIFPLVAWGIVYFLLAQFSDVRLQDPEQPSDFLMYLTGARIVQEGKITHLYDYETQRSYQRSISNTVPATLVTGILAFRTPPITAVLYSLLPIEDPVKSFWIVVLINSVCIVTAIYLLSGSFVKTCVISTIATFFLAFWMTLIGGHPNGVLLLIIASAFTALKHNRPGFAGVLTGFLFLKPTFLLFVPFAFLLTKNRKQLVSFALHFIATMLLLVAMNTALFGTSFIKTYVPYLFSSENENHGTDLINNTNITAFIYSVQKWLGIAQNTWAAIGAVVALNVFTLLVIYKKRASFSQEHLFGLVCLFLPLLNVHTMHTDLLVHLAPLALIVGTLLNNKRWLLATGLLLVLIVLPWYSLADLEWLITLVMLGTGFIFLKNPAWLRK</sequence>
<keyword evidence="3" id="KW-0808">Transferase</keyword>
<evidence type="ECO:0000256" key="2">
    <source>
        <dbReference type="ARBA" id="ARBA00022475"/>
    </source>
</evidence>
<dbReference type="GO" id="GO:0016758">
    <property type="term" value="F:hexosyltransferase activity"/>
    <property type="evidence" value="ECO:0007669"/>
    <property type="project" value="InterPro"/>
</dbReference>
<accession>A0A0G0YP26</accession>
<keyword evidence="4 8" id="KW-0812">Transmembrane</keyword>
<dbReference type="EMBL" id="LCCU01000007">
    <property type="protein sequence ID" value="KKS38430.1"/>
    <property type="molecule type" value="Genomic_DNA"/>
</dbReference>
<organism evidence="9 10">
    <name type="scientific">candidate division WWE3 bacterium GW2011_GWF1_42_14</name>
    <dbReference type="NCBI Taxonomy" id="1619138"/>
    <lineage>
        <taxon>Bacteria</taxon>
        <taxon>Katanobacteria</taxon>
    </lineage>
</organism>
<dbReference type="InterPro" id="IPR018584">
    <property type="entry name" value="GT87"/>
</dbReference>
<dbReference type="GO" id="GO:0005886">
    <property type="term" value="C:plasma membrane"/>
    <property type="evidence" value="ECO:0007669"/>
    <property type="project" value="UniProtKB-SubCell"/>
</dbReference>
<evidence type="ECO:0000256" key="1">
    <source>
        <dbReference type="ARBA" id="ARBA00004651"/>
    </source>
</evidence>
<evidence type="ECO:0000256" key="3">
    <source>
        <dbReference type="ARBA" id="ARBA00022679"/>
    </source>
</evidence>
<feature type="transmembrane region" description="Helical" evidence="8">
    <location>
        <begin position="381"/>
        <end position="401"/>
    </location>
</feature>
<protein>
    <recommendedName>
        <fullName evidence="11">DUF2029 domain-containing protein</fullName>
    </recommendedName>
</protein>
<dbReference type="Proteomes" id="UP000033847">
    <property type="component" value="Unassembled WGS sequence"/>
</dbReference>
<evidence type="ECO:0000313" key="9">
    <source>
        <dbReference type="EMBL" id="KKS38430.1"/>
    </source>
</evidence>
<evidence type="ECO:0000256" key="8">
    <source>
        <dbReference type="SAM" id="Phobius"/>
    </source>
</evidence>
<keyword evidence="5 8" id="KW-1133">Transmembrane helix</keyword>
<keyword evidence="2" id="KW-1003">Cell membrane</keyword>
<evidence type="ECO:0000256" key="7">
    <source>
        <dbReference type="ARBA" id="ARBA00024033"/>
    </source>
</evidence>
<feature type="transmembrane region" description="Helical" evidence="8">
    <location>
        <begin position="150"/>
        <end position="181"/>
    </location>
</feature>
<dbReference type="Pfam" id="PF09594">
    <property type="entry name" value="GT87"/>
    <property type="match status" value="1"/>
</dbReference>
<comment type="subcellular location">
    <subcellularLocation>
        <location evidence="1">Cell membrane</location>
        <topology evidence="1">Multi-pass membrane protein</topology>
    </subcellularLocation>
</comment>
<gene>
    <name evidence="9" type="ORF">UV00_C0007G0011</name>
</gene>
<comment type="similarity">
    <text evidence="7">Belongs to the glycosyltransferase 87 family.</text>
</comment>
<comment type="caution">
    <text evidence="9">The sequence shown here is derived from an EMBL/GenBank/DDBJ whole genome shotgun (WGS) entry which is preliminary data.</text>
</comment>
<evidence type="ECO:0000256" key="6">
    <source>
        <dbReference type="ARBA" id="ARBA00023136"/>
    </source>
</evidence>
<name>A0A0G0YP26_UNCKA</name>
<feature type="transmembrane region" description="Helical" evidence="8">
    <location>
        <begin position="86"/>
        <end position="107"/>
    </location>
</feature>
<feature type="transmembrane region" description="Helical" evidence="8">
    <location>
        <begin position="219"/>
        <end position="246"/>
    </location>
</feature>
<feature type="transmembrane region" description="Helical" evidence="8">
    <location>
        <begin position="288"/>
        <end position="307"/>
    </location>
</feature>
<evidence type="ECO:0000256" key="4">
    <source>
        <dbReference type="ARBA" id="ARBA00022692"/>
    </source>
</evidence>
<evidence type="ECO:0000256" key="5">
    <source>
        <dbReference type="ARBA" id="ARBA00022989"/>
    </source>
</evidence>
<feature type="transmembrane region" description="Helical" evidence="8">
    <location>
        <begin position="358"/>
        <end position="375"/>
    </location>
</feature>
<evidence type="ECO:0008006" key="11">
    <source>
        <dbReference type="Google" id="ProtNLM"/>
    </source>
</evidence>
<proteinExistence type="inferred from homology"/>
<evidence type="ECO:0000313" key="10">
    <source>
        <dbReference type="Proteomes" id="UP000033847"/>
    </source>
</evidence>
<reference evidence="9 10" key="1">
    <citation type="journal article" date="2015" name="Nature">
        <title>rRNA introns, odd ribosomes, and small enigmatic genomes across a large radiation of phyla.</title>
        <authorList>
            <person name="Brown C.T."/>
            <person name="Hug L.A."/>
            <person name="Thomas B.C."/>
            <person name="Sharon I."/>
            <person name="Castelle C.J."/>
            <person name="Singh A."/>
            <person name="Wilkins M.J."/>
            <person name="Williams K.H."/>
            <person name="Banfield J.F."/>
        </authorList>
    </citation>
    <scope>NUCLEOTIDE SEQUENCE [LARGE SCALE GENOMIC DNA]</scope>
</reference>
<feature type="transmembrane region" description="Helical" evidence="8">
    <location>
        <begin position="187"/>
        <end position="212"/>
    </location>
</feature>
<feature type="transmembrane region" description="Helical" evidence="8">
    <location>
        <begin position="15"/>
        <end position="34"/>
    </location>
</feature>
<dbReference type="AlphaFoldDB" id="A0A0G0YP26"/>